<dbReference type="Proteomes" id="UP000007151">
    <property type="component" value="Unassembled WGS sequence"/>
</dbReference>
<protein>
    <submittedName>
        <fullName evidence="1">Chitinase</fullName>
    </submittedName>
</protein>
<dbReference type="GO" id="GO:0004568">
    <property type="term" value="F:chitinase activity"/>
    <property type="evidence" value="ECO:0007669"/>
    <property type="project" value="TreeGrafter"/>
</dbReference>
<dbReference type="Gene3D" id="3.10.50.10">
    <property type="match status" value="1"/>
</dbReference>
<dbReference type="FunCoup" id="A0A212F4B8">
    <property type="interactions" value="56"/>
</dbReference>
<dbReference type="SMART" id="SM00636">
    <property type="entry name" value="Glyco_18"/>
    <property type="match status" value="1"/>
</dbReference>
<proteinExistence type="predicted"/>
<dbReference type="InterPro" id="IPR001223">
    <property type="entry name" value="Glyco_hydro18_cat"/>
</dbReference>
<dbReference type="GO" id="GO:0005975">
    <property type="term" value="P:carbohydrate metabolic process"/>
    <property type="evidence" value="ECO:0007669"/>
    <property type="project" value="InterPro"/>
</dbReference>
<dbReference type="OrthoDB" id="73875at2759"/>
<reference evidence="1 2" key="1">
    <citation type="journal article" date="2011" name="Cell">
        <title>The monarch butterfly genome yields insights into long-distance migration.</title>
        <authorList>
            <person name="Zhan S."/>
            <person name="Merlin C."/>
            <person name="Boore J.L."/>
            <person name="Reppert S.M."/>
        </authorList>
    </citation>
    <scope>NUCLEOTIDE SEQUENCE [LARGE SCALE GENOMIC DNA]</scope>
    <source>
        <strain evidence="1">F-2</strain>
    </source>
</reference>
<dbReference type="InterPro" id="IPR050314">
    <property type="entry name" value="Glycosyl_Hydrlase_18"/>
</dbReference>
<dbReference type="PANTHER" id="PTHR11177">
    <property type="entry name" value="CHITINASE"/>
    <property type="match status" value="1"/>
</dbReference>
<dbReference type="Pfam" id="PF00704">
    <property type="entry name" value="Glyco_hydro_18"/>
    <property type="match status" value="1"/>
</dbReference>
<dbReference type="GO" id="GO:0008061">
    <property type="term" value="F:chitin binding"/>
    <property type="evidence" value="ECO:0007669"/>
    <property type="project" value="InterPro"/>
</dbReference>
<keyword evidence="2" id="KW-1185">Reference proteome</keyword>
<evidence type="ECO:0000313" key="2">
    <source>
        <dbReference type="Proteomes" id="UP000007151"/>
    </source>
</evidence>
<dbReference type="EMBL" id="AGBW02010396">
    <property type="protein sequence ID" value="OWR48579.1"/>
    <property type="molecule type" value="Genomic_DNA"/>
</dbReference>
<dbReference type="SUPFAM" id="SSF54556">
    <property type="entry name" value="Chitinase insertion domain"/>
    <property type="match status" value="1"/>
</dbReference>
<evidence type="ECO:0000313" key="1">
    <source>
        <dbReference type="EMBL" id="OWR48579.1"/>
    </source>
</evidence>
<dbReference type="PROSITE" id="PS51910">
    <property type="entry name" value="GH18_2"/>
    <property type="match status" value="1"/>
</dbReference>
<dbReference type="InterPro" id="IPR011583">
    <property type="entry name" value="Chitinase_II/V-like_cat"/>
</dbReference>
<organism evidence="1 2">
    <name type="scientific">Danaus plexippus plexippus</name>
    <dbReference type="NCBI Taxonomy" id="278856"/>
    <lineage>
        <taxon>Eukaryota</taxon>
        <taxon>Metazoa</taxon>
        <taxon>Ecdysozoa</taxon>
        <taxon>Arthropoda</taxon>
        <taxon>Hexapoda</taxon>
        <taxon>Insecta</taxon>
        <taxon>Pterygota</taxon>
        <taxon>Neoptera</taxon>
        <taxon>Endopterygota</taxon>
        <taxon>Lepidoptera</taxon>
        <taxon>Glossata</taxon>
        <taxon>Ditrysia</taxon>
        <taxon>Papilionoidea</taxon>
        <taxon>Nymphalidae</taxon>
        <taxon>Danainae</taxon>
        <taxon>Danaini</taxon>
        <taxon>Danaina</taxon>
        <taxon>Danaus</taxon>
        <taxon>Danaus</taxon>
    </lineage>
</organism>
<accession>A0A212F4B8</accession>
<dbReference type="STRING" id="278856.A0A212F4B8"/>
<dbReference type="eggNOG" id="KOG2806">
    <property type="taxonomic scope" value="Eukaryota"/>
</dbReference>
<name>A0A212F4B8_DANPL</name>
<dbReference type="SUPFAM" id="SSF51445">
    <property type="entry name" value="(Trans)glycosidases"/>
    <property type="match status" value="1"/>
</dbReference>
<dbReference type="GO" id="GO:0006032">
    <property type="term" value="P:chitin catabolic process"/>
    <property type="evidence" value="ECO:0007669"/>
    <property type="project" value="TreeGrafter"/>
</dbReference>
<dbReference type="Gene3D" id="3.20.20.80">
    <property type="entry name" value="Glycosidases"/>
    <property type="match status" value="1"/>
</dbReference>
<dbReference type="AlphaFoldDB" id="A0A212F4B8"/>
<dbReference type="InterPro" id="IPR029070">
    <property type="entry name" value="Chitinase_insertion_sf"/>
</dbReference>
<dbReference type="PANTHER" id="PTHR11177:SF403">
    <property type="entry name" value="CHITINASE 2-RELATED"/>
    <property type="match status" value="1"/>
</dbReference>
<sequence>MFVKSLYLVVFLLNLTQLNCQNVPKGKPPPHDKLIVCLVSSWAVYRPGAGAFNIEDIEPSLCTHLVYCFAGFDEETNKIKSLDPWQDLEDNYGRAAYKRVVAFKDKHPHLKVTISVGGWNEGSTKYSKLAADPAARKTFIDSVMEFLAKYKFDGLDLHWDYPTGRGGQKIDRTTYVTLLKELSEAFEPKNYLLTAAIRTTKEDMNAVYDLDQLNYYLDFIYLMTYDYHGPWDGIIAPHAPIKGRTVGDILSVDYTIRYLRDRGMTMGKLILGLPMYGRTYNLVHGDIKNVEYYSTATQTIGFSGPLSKEPAFMGYNEICSAFSNRTSGWTKGWHEKSSTAYLRNGDKFISYDSPRTIADKVKLGLDYELGGFSSWSIVTDDFRGACDEEHDTYADYIARYKKFSDEATLKQALENLAEAENKISFYTIIDNKPTVTLPKANFSNYPLLRTINNAIRLISEENKVVEEIDRIKLKRTDTIEEGSSPCIRTCSEVCFYGT</sequence>
<dbReference type="GO" id="GO:0005576">
    <property type="term" value="C:extracellular region"/>
    <property type="evidence" value="ECO:0007669"/>
    <property type="project" value="TreeGrafter"/>
</dbReference>
<dbReference type="KEGG" id="dpl:KGM_206237"/>
<dbReference type="InterPro" id="IPR017853">
    <property type="entry name" value="GH"/>
</dbReference>
<gene>
    <name evidence="1" type="ORF">KGM_206237</name>
</gene>
<comment type="caution">
    <text evidence="1">The sequence shown here is derived from an EMBL/GenBank/DDBJ whole genome shotgun (WGS) entry which is preliminary data.</text>
</comment>